<sequence>MQDNRKQILKSQDSDSSMKNTANTITKITNKKIQQLAFLKQFPLQRKSTVVEKVNKLIDKTQSKLKHQQIPKDVQFYQRNMKKFENLSSFINSKGLLSANFSMPKLPVREQINDQEHEYVDYLLAKSCKFQIILDKLQQEGQRKKSKQAKENYEQCWELENSDYDFESPINVGKELNIAHQDQIKGEIEAKAKLWEIQQIRKYKRKTTNVEFKSSQKSSYHNVEDDDEIVEGSGHLNAQNYKEQSDKVIKMIWTAAKKIYNKKQDQIQKEILMQKIAKNYRQKQRDMAKEEINKILTTGQKPHLTFATTVRHLPNNSDSKLNTDQYFRKKGQTCRKLYAPFSLTPQHQQEEIKSNRKISLINSRLHDIVNQIDNLPVGDQTQTIKKMESEQILYFTLRDTLQPDQIKDTLKGLFHSTDHLYKKPLKYNKKHFQNQIL</sequence>
<feature type="region of interest" description="Disordered" evidence="1">
    <location>
        <begin position="1"/>
        <end position="20"/>
    </location>
</feature>
<evidence type="ECO:0000256" key="1">
    <source>
        <dbReference type="SAM" id="MobiDB-lite"/>
    </source>
</evidence>
<dbReference type="InParanoid" id="A0D3Y0"/>
<evidence type="ECO:0000313" key="3">
    <source>
        <dbReference type="Proteomes" id="UP000000600"/>
    </source>
</evidence>
<dbReference type="RefSeq" id="XP_001445144.1">
    <property type="nucleotide sequence ID" value="XM_001445107.1"/>
</dbReference>
<protein>
    <recommendedName>
        <fullName evidence="4">IQ calmodulin-binding motif family protein</fullName>
    </recommendedName>
</protein>
<proteinExistence type="predicted"/>
<dbReference type="AlphaFoldDB" id="A0D3Y0"/>
<dbReference type="Proteomes" id="UP000000600">
    <property type="component" value="Unassembled WGS sequence"/>
</dbReference>
<keyword evidence="3" id="KW-1185">Reference proteome</keyword>
<accession>A0D3Y0</accession>
<dbReference type="OMA" id="QCWELEN"/>
<dbReference type="HOGENOM" id="CLU_629246_0_0_1"/>
<evidence type="ECO:0000313" key="2">
    <source>
        <dbReference type="EMBL" id="CAK77747.1"/>
    </source>
</evidence>
<dbReference type="OrthoDB" id="10288437at2759"/>
<name>A0D3Y0_PARTE</name>
<dbReference type="EMBL" id="CT868285">
    <property type="protein sequence ID" value="CAK77747.1"/>
    <property type="molecule type" value="Genomic_DNA"/>
</dbReference>
<gene>
    <name evidence="2" type="ORF">GSPATT00013212001</name>
</gene>
<evidence type="ECO:0008006" key="4">
    <source>
        <dbReference type="Google" id="ProtNLM"/>
    </source>
</evidence>
<dbReference type="KEGG" id="ptm:GSPATT00013212001"/>
<feature type="compositionally biased region" description="Polar residues" evidence="1">
    <location>
        <begin position="7"/>
        <end position="18"/>
    </location>
</feature>
<dbReference type="GeneID" id="5030929"/>
<reference evidence="2 3" key="1">
    <citation type="journal article" date="2006" name="Nature">
        <title>Global trends of whole-genome duplications revealed by the ciliate Paramecium tetraurelia.</title>
        <authorList>
            <consortium name="Genoscope"/>
            <person name="Aury J.-M."/>
            <person name="Jaillon O."/>
            <person name="Duret L."/>
            <person name="Noel B."/>
            <person name="Jubin C."/>
            <person name="Porcel B.M."/>
            <person name="Segurens B."/>
            <person name="Daubin V."/>
            <person name="Anthouard V."/>
            <person name="Aiach N."/>
            <person name="Arnaiz O."/>
            <person name="Billaut A."/>
            <person name="Beisson J."/>
            <person name="Blanc I."/>
            <person name="Bouhouche K."/>
            <person name="Camara F."/>
            <person name="Duharcourt S."/>
            <person name="Guigo R."/>
            <person name="Gogendeau D."/>
            <person name="Katinka M."/>
            <person name="Keller A.-M."/>
            <person name="Kissmehl R."/>
            <person name="Klotz C."/>
            <person name="Koll F."/>
            <person name="Le Moue A."/>
            <person name="Lepere C."/>
            <person name="Malinsky S."/>
            <person name="Nowacki M."/>
            <person name="Nowak J.K."/>
            <person name="Plattner H."/>
            <person name="Poulain J."/>
            <person name="Ruiz F."/>
            <person name="Serrano V."/>
            <person name="Zagulski M."/>
            <person name="Dessen P."/>
            <person name="Betermier M."/>
            <person name="Weissenbach J."/>
            <person name="Scarpelli C."/>
            <person name="Schachter V."/>
            <person name="Sperling L."/>
            <person name="Meyer E."/>
            <person name="Cohen J."/>
            <person name="Wincker P."/>
        </authorList>
    </citation>
    <scope>NUCLEOTIDE SEQUENCE [LARGE SCALE GENOMIC DNA]</scope>
    <source>
        <strain evidence="2 3">Stock d4-2</strain>
    </source>
</reference>
<organism evidence="2 3">
    <name type="scientific">Paramecium tetraurelia</name>
    <dbReference type="NCBI Taxonomy" id="5888"/>
    <lineage>
        <taxon>Eukaryota</taxon>
        <taxon>Sar</taxon>
        <taxon>Alveolata</taxon>
        <taxon>Ciliophora</taxon>
        <taxon>Intramacronucleata</taxon>
        <taxon>Oligohymenophorea</taxon>
        <taxon>Peniculida</taxon>
        <taxon>Parameciidae</taxon>
        <taxon>Paramecium</taxon>
    </lineage>
</organism>